<reference evidence="3" key="1">
    <citation type="submission" date="2016-06" db="UniProtKB">
        <authorList>
            <consortium name="WormBaseParasite"/>
        </authorList>
    </citation>
    <scope>IDENTIFICATION</scope>
</reference>
<reference evidence="1 2" key="2">
    <citation type="submission" date="2018-11" db="EMBL/GenBank/DDBJ databases">
        <authorList>
            <consortium name="Pathogen Informatics"/>
        </authorList>
    </citation>
    <scope>NUCLEOTIDE SEQUENCE [LARGE SCALE GENOMIC DNA]</scope>
</reference>
<accession>A0A183DFE4</accession>
<evidence type="ECO:0000313" key="3">
    <source>
        <dbReference type="WBParaSite" id="GPUH_0000744401-mRNA-1"/>
    </source>
</evidence>
<dbReference type="OrthoDB" id="5799576at2759"/>
<dbReference type="AlphaFoldDB" id="A0A183DFE4"/>
<dbReference type="WBParaSite" id="GPUH_0000744401-mRNA-1">
    <property type="protein sequence ID" value="GPUH_0000744401-mRNA-1"/>
    <property type="gene ID" value="GPUH_0000744401"/>
</dbReference>
<keyword evidence="2" id="KW-1185">Reference proteome</keyword>
<evidence type="ECO:0000313" key="2">
    <source>
        <dbReference type="Proteomes" id="UP000271098"/>
    </source>
</evidence>
<sequence>MLDVLSFLCRSLSRDGCRAADAGDDAATDMYTYNAVLETPSKAVKSEMDMEDDKYGFELLCETNPIFADICPRSTPFCSSVFDVPEQANGPLESSLCEPASFLEQHMATAPASRTGNELIVLPSRRTVPSANETRLLSQSVGAVSKSTSSVADSSSQLAEETVEVVSRYYSCSLLICFSN</sequence>
<protein>
    <submittedName>
        <fullName evidence="3">Expressed conserved protein</fullName>
    </submittedName>
</protein>
<organism evidence="3">
    <name type="scientific">Gongylonema pulchrum</name>
    <dbReference type="NCBI Taxonomy" id="637853"/>
    <lineage>
        <taxon>Eukaryota</taxon>
        <taxon>Metazoa</taxon>
        <taxon>Ecdysozoa</taxon>
        <taxon>Nematoda</taxon>
        <taxon>Chromadorea</taxon>
        <taxon>Rhabditida</taxon>
        <taxon>Spirurina</taxon>
        <taxon>Spiruromorpha</taxon>
        <taxon>Spiruroidea</taxon>
        <taxon>Gongylonematidae</taxon>
        <taxon>Gongylonema</taxon>
    </lineage>
</organism>
<proteinExistence type="predicted"/>
<evidence type="ECO:0000313" key="1">
    <source>
        <dbReference type="EMBL" id="VDK58322.1"/>
    </source>
</evidence>
<gene>
    <name evidence="1" type="ORF">GPUH_LOCUS7434</name>
</gene>
<dbReference type="Proteomes" id="UP000271098">
    <property type="component" value="Unassembled WGS sequence"/>
</dbReference>
<name>A0A183DFE4_9BILA</name>
<dbReference type="EMBL" id="UYRT01019237">
    <property type="protein sequence ID" value="VDK58322.1"/>
    <property type="molecule type" value="Genomic_DNA"/>
</dbReference>